<proteinExistence type="predicted"/>
<gene>
    <name evidence="10" type="ordered locus">Tcr_1743</name>
</gene>
<feature type="transmembrane region" description="Helical" evidence="8">
    <location>
        <begin position="206"/>
        <end position="223"/>
    </location>
</feature>
<feature type="transmembrane region" description="Helical" evidence="8">
    <location>
        <begin position="286"/>
        <end position="305"/>
    </location>
</feature>
<keyword evidence="3" id="KW-0328">Glycosyltransferase</keyword>
<name>Q31ET8_HYDCU</name>
<feature type="transmembrane region" description="Helical" evidence="8">
    <location>
        <begin position="17"/>
        <end position="36"/>
    </location>
</feature>
<dbReference type="AlphaFoldDB" id="Q31ET8"/>
<evidence type="ECO:0000259" key="9">
    <source>
        <dbReference type="Pfam" id="PF13231"/>
    </source>
</evidence>
<evidence type="ECO:0000256" key="5">
    <source>
        <dbReference type="ARBA" id="ARBA00022692"/>
    </source>
</evidence>
<keyword evidence="5 8" id="KW-0812">Transmembrane</keyword>
<feature type="transmembrane region" description="Helical" evidence="8">
    <location>
        <begin position="80"/>
        <end position="99"/>
    </location>
</feature>
<dbReference type="STRING" id="317025.Tcr_1743"/>
<evidence type="ECO:0000256" key="6">
    <source>
        <dbReference type="ARBA" id="ARBA00022989"/>
    </source>
</evidence>
<dbReference type="GO" id="GO:0005886">
    <property type="term" value="C:plasma membrane"/>
    <property type="evidence" value="ECO:0007669"/>
    <property type="project" value="UniProtKB-SubCell"/>
</dbReference>
<dbReference type="KEGG" id="tcx:Tcr_1743"/>
<feature type="transmembrane region" description="Helical" evidence="8">
    <location>
        <begin position="105"/>
        <end position="123"/>
    </location>
</feature>
<dbReference type="Pfam" id="PF13231">
    <property type="entry name" value="PMT_2"/>
    <property type="match status" value="1"/>
</dbReference>
<dbReference type="OrthoDB" id="108054at2"/>
<sequence>MIRQPVLIQSQPKPYRYSLILIVTLTLWHLILAGQVNLSVDEAHYALYGLKLDWSYFDHPPMVGWLNALIVPLSHSDMALRVIPALIFAASNLLLYRISVRLYPSFHWVGFWTIALINSAFMFQLLSISMLPDTPLIFASLMVFWVLLNLRESPCDSKQAFKNWLWLGFWLGVAGLSKYTAITLVLSLLIVMIIEKRFYWLKTKGLWLAVLIAALMISPVLYWNSTHDWISILYQLKHGTHNELWDWSRVLNTQLAQAGVYSLLLFGLGWWLMLSAWFQKQAAVTRLLAAFTLPITLLFAMNSGYEMSLPHWTQLAWLLISPAVVYWCWKHWQHKSLRLYVYISSLITLSASLVLNSQLATPWLPLPDNENIVRELHGWPEAIQQAKALQAHYDDAPLPLFASNWTQASRIGWYAYPQPVYVTDNRFDQFDLWFGNPPTGSNGLMIVPSYEDIPPKTDAPGHFQKCTALQKMPIIKHQITIVTYQFYFCENFQTVSYQGWVKNLNLIQKMATQ</sequence>
<keyword evidence="2" id="KW-1003">Cell membrane</keyword>
<dbReference type="InterPro" id="IPR050297">
    <property type="entry name" value="LipidA_mod_glycosyltrf_83"/>
</dbReference>
<keyword evidence="4" id="KW-0808">Transferase</keyword>
<comment type="subcellular location">
    <subcellularLocation>
        <location evidence="1">Cell membrane</location>
        <topology evidence="1">Multi-pass membrane protein</topology>
    </subcellularLocation>
</comment>
<keyword evidence="6 8" id="KW-1133">Transmembrane helix</keyword>
<evidence type="ECO:0000256" key="4">
    <source>
        <dbReference type="ARBA" id="ARBA00022679"/>
    </source>
</evidence>
<feature type="transmembrane region" description="Helical" evidence="8">
    <location>
        <begin position="311"/>
        <end position="329"/>
    </location>
</feature>
<dbReference type="GO" id="GO:0009103">
    <property type="term" value="P:lipopolysaccharide biosynthetic process"/>
    <property type="evidence" value="ECO:0007669"/>
    <property type="project" value="UniProtKB-ARBA"/>
</dbReference>
<feature type="transmembrane region" description="Helical" evidence="8">
    <location>
        <begin position="255"/>
        <end position="274"/>
    </location>
</feature>
<dbReference type="PANTHER" id="PTHR33908:SF11">
    <property type="entry name" value="MEMBRANE PROTEIN"/>
    <property type="match status" value="1"/>
</dbReference>
<evidence type="ECO:0000313" key="10">
    <source>
        <dbReference type="EMBL" id="ABB42335.1"/>
    </source>
</evidence>
<protein>
    <recommendedName>
        <fullName evidence="9">Glycosyltransferase RgtA/B/C/D-like domain-containing protein</fullName>
    </recommendedName>
</protein>
<evidence type="ECO:0000256" key="8">
    <source>
        <dbReference type="SAM" id="Phobius"/>
    </source>
</evidence>
<dbReference type="GO" id="GO:0016763">
    <property type="term" value="F:pentosyltransferase activity"/>
    <property type="evidence" value="ECO:0007669"/>
    <property type="project" value="TreeGrafter"/>
</dbReference>
<dbReference type="EMBL" id="CP000109">
    <property type="protein sequence ID" value="ABB42335.1"/>
    <property type="molecule type" value="Genomic_DNA"/>
</dbReference>
<evidence type="ECO:0000256" key="7">
    <source>
        <dbReference type="ARBA" id="ARBA00023136"/>
    </source>
</evidence>
<dbReference type="eggNOG" id="COG1807">
    <property type="taxonomic scope" value="Bacteria"/>
</dbReference>
<feature type="transmembrane region" description="Helical" evidence="8">
    <location>
        <begin position="168"/>
        <end position="194"/>
    </location>
</feature>
<accession>Q31ET8</accession>
<evidence type="ECO:0000256" key="3">
    <source>
        <dbReference type="ARBA" id="ARBA00022676"/>
    </source>
</evidence>
<evidence type="ECO:0000256" key="1">
    <source>
        <dbReference type="ARBA" id="ARBA00004651"/>
    </source>
</evidence>
<dbReference type="InterPro" id="IPR038731">
    <property type="entry name" value="RgtA/B/C-like"/>
</dbReference>
<dbReference type="HOGENOM" id="CLU_016165_3_0_6"/>
<keyword evidence="7 8" id="KW-0472">Membrane</keyword>
<evidence type="ECO:0000256" key="2">
    <source>
        <dbReference type="ARBA" id="ARBA00022475"/>
    </source>
</evidence>
<reference evidence="10" key="1">
    <citation type="submission" date="2006-07" db="EMBL/GenBank/DDBJ databases">
        <title>Complete sequence of Thiomicrospira crunogena XCL-2.</title>
        <authorList>
            <consortium name="US DOE Joint Genome Institute"/>
            <person name="Copeland A."/>
            <person name="Lucas S."/>
            <person name="Lapidus A."/>
            <person name="Barry K."/>
            <person name="Detter J.C."/>
            <person name="Glavina del Rio T."/>
            <person name="Hammon N."/>
            <person name="Israni S."/>
            <person name="Dalin E."/>
            <person name="Tice H."/>
            <person name="Pitluck S."/>
            <person name="Chain P."/>
            <person name="Malfatti S."/>
            <person name="Shin M."/>
            <person name="Vergez L."/>
            <person name="Schmutz J."/>
            <person name="Larimer F."/>
            <person name="Land M."/>
            <person name="Hauser L."/>
            <person name="Kyrpides N."/>
            <person name="Lykidis A."/>
            <person name="Scott K.M."/>
            <person name="Sievert S."/>
            <person name="Kerfeld C."/>
            <person name="Freyermuth S."/>
            <person name="Dobrinski K."/>
            <person name="Boller A."/>
            <person name="Fitzpatrick K."/>
            <person name="Thoma P."/>
            <person name="Moore J."/>
            <person name="Richardson P."/>
        </authorList>
    </citation>
    <scope>NUCLEOTIDE SEQUENCE</scope>
    <source>
        <strain evidence="10">XCL-2</strain>
    </source>
</reference>
<organism evidence="10">
    <name type="scientific">Hydrogenovibrio crunogenus (strain DSM 25203 / XCL-2)</name>
    <name type="common">Thiomicrospira crunogena</name>
    <dbReference type="NCBI Taxonomy" id="317025"/>
    <lineage>
        <taxon>Bacteria</taxon>
        <taxon>Pseudomonadati</taxon>
        <taxon>Pseudomonadota</taxon>
        <taxon>Gammaproteobacteria</taxon>
        <taxon>Thiotrichales</taxon>
        <taxon>Piscirickettsiaceae</taxon>
        <taxon>Hydrogenovibrio</taxon>
    </lineage>
</organism>
<feature type="domain" description="Glycosyltransferase RgtA/B/C/D-like" evidence="9">
    <location>
        <begin position="58"/>
        <end position="223"/>
    </location>
</feature>
<dbReference type="PANTHER" id="PTHR33908">
    <property type="entry name" value="MANNOSYLTRANSFERASE YKCB-RELATED"/>
    <property type="match status" value="1"/>
</dbReference>
<feature type="transmembrane region" description="Helical" evidence="8">
    <location>
        <begin position="341"/>
        <end position="364"/>
    </location>
</feature>